<protein>
    <recommendedName>
        <fullName evidence="3">Transposase</fullName>
    </recommendedName>
</protein>
<evidence type="ECO:0000313" key="2">
    <source>
        <dbReference type="Proteomes" id="UP001432059"/>
    </source>
</evidence>
<gene>
    <name evidence="1" type="ORF">BPO_1647</name>
</gene>
<name>A0AAU0F0Q4_9FLAO</name>
<dbReference type="Proteomes" id="UP001432059">
    <property type="component" value="Chromosome"/>
</dbReference>
<sequence>MNIKAVRKGQLFVFRVDNTKTKQNLFQRNAPKEVLFIDE</sequence>
<dbReference type="AlphaFoldDB" id="A0AAU0F0Q4"/>
<accession>A0AAU0F0Q4</accession>
<proteinExistence type="predicted"/>
<evidence type="ECO:0000313" key="1">
    <source>
        <dbReference type="EMBL" id="WOC52294.1"/>
    </source>
</evidence>
<organism evidence="1 2">
    <name type="scientific">Bergeyella porcorum</name>
    <dbReference type="NCBI Taxonomy" id="1735111"/>
    <lineage>
        <taxon>Bacteria</taxon>
        <taxon>Pseudomonadati</taxon>
        <taxon>Bacteroidota</taxon>
        <taxon>Flavobacteriia</taxon>
        <taxon>Flavobacteriales</taxon>
        <taxon>Weeksellaceae</taxon>
        <taxon>Bergeyella</taxon>
    </lineage>
</organism>
<reference evidence="1" key="1">
    <citation type="submission" date="2023-10" db="EMBL/GenBank/DDBJ databases">
        <title>Characterization and whole genome sequencing of a novel strain of Bergeyella porcorum QD2021 isolated from pig.</title>
        <authorList>
            <person name="Liu G."/>
            <person name="Chen C."/>
            <person name="Han X."/>
        </authorList>
    </citation>
    <scope>NUCLEOTIDE SEQUENCE</scope>
    <source>
        <strain evidence="1">QD2021</strain>
    </source>
</reference>
<keyword evidence="2" id="KW-1185">Reference proteome</keyword>
<evidence type="ECO:0008006" key="3">
    <source>
        <dbReference type="Google" id="ProtNLM"/>
    </source>
</evidence>
<dbReference type="KEGG" id="bpor:BPO_1647"/>
<dbReference type="EMBL" id="CP136426">
    <property type="protein sequence ID" value="WOC52294.1"/>
    <property type="molecule type" value="Genomic_DNA"/>
</dbReference>